<feature type="transmembrane region" description="Helical" evidence="1">
    <location>
        <begin position="39"/>
        <end position="58"/>
    </location>
</feature>
<dbReference type="AlphaFoldDB" id="A0A385DEU5"/>
<reference evidence="2 3" key="1">
    <citation type="submission" date="2018-08" db="EMBL/GenBank/DDBJ databases">
        <authorList>
            <person name="Ferrada E.E."/>
            <person name="Latorre B.A."/>
        </authorList>
    </citation>
    <scope>NUCLEOTIDE SEQUENCE [LARGE SCALE GENOMIC DNA]</scope>
    <source>
        <strain evidence="2 3">VK-A60T</strain>
    </source>
</reference>
<dbReference type="Proteomes" id="UP000259636">
    <property type="component" value="Chromosome"/>
</dbReference>
<accession>A0A385DEU5</accession>
<keyword evidence="1" id="KW-0472">Membrane</keyword>
<keyword evidence="1" id="KW-1133">Transmembrane helix</keyword>
<keyword evidence="1" id="KW-0812">Transmembrane</keyword>
<name>A0A385DEU5_9ACTN</name>
<dbReference type="EMBL" id="CP031742">
    <property type="protein sequence ID" value="AXQ56207.1"/>
    <property type="molecule type" value="Genomic_DNA"/>
</dbReference>
<evidence type="ECO:0000313" key="3">
    <source>
        <dbReference type="Proteomes" id="UP000259636"/>
    </source>
</evidence>
<protein>
    <submittedName>
        <fullName evidence="2">Uncharacterized protein</fullName>
    </submittedName>
</protein>
<evidence type="ECO:0000313" key="2">
    <source>
        <dbReference type="EMBL" id="AXQ56207.1"/>
    </source>
</evidence>
<gene>
    <name evidence="2" type="ORF">D0C37_17480</name>
</gene>
<sequence length="61" mass="6605">MGWGDGPWARYTRDVRLFGVRALPVADLVLVPVPAPLPVGFPFPFFVLVLVPVSGAVCRRG</sequence>
<proteinExistence type="predicted"/>
<organism evidence="2 3">
    <name type="scientific">Streptomyces koyangensis</name>
    <dbReference type="NCBI Taxonomy" id="188770"/>
    <lineage>
        <taxon>Bacteria</taxon>
        <taxon>Bacillati</taxon>
        <taxon>Actinomycetota</taxon>
        <taxon>Actinomycetes</taxon>
        <taxon>Kitasatosporales</taxon>
        <taxon>Streptomycetaceae</taxon>
        <taxon>Streptomyces</taxon>
        <taxon>Streptomyces aurantiacus group</taxon>
    </lineage>
</organism>
<dbReference type="KEGG" id="sky:D0C37_17480"/>
<evidence type="ECO:0000256" key="1">
    <source>
        <dbReference type="SAM" id="Phobius"/>
    </source>
</evidence>